<dbReference type="Pfam" id="PF01613">
    <property type="entry name" value="Flavin_Reduct"/>
    <property type="match status" value="1"/>
</dbReference>
<evidence type="ECO:0000259" key="3">
    <source>
        <dbReference type="SMART" id="SM00903"/>
    </source>
</evidence>
<accession>A0ABW1MNM4</accession>
<proteinExistence type="predicted"/>
<sequence length="182" mass="19070">MPLAGFRSLMSAFATGVAVVTTLGADGLPYGLTCTSLASVTASPPILSVCLTTRGETLRALRDRGTFAVNLLHERGQRAAEIFAAPVADRFAEVGWEPTPTAGLPRLTDDAFATAECRVSRLLDVGDHTMVLGMVTEVVQMPATPLLYGGRRFAAWPDGPIPQPDPAAEAASLPSSFRGSPC</sequence>
<dbReference type="Proteomes" id="UP001596139">
    <property type="component" value="Unassembled WGS sequence"/>
</dbReference>
<dbReference type="Gene3D" id="2.30.110.10">
    <property type="entry name" value="Electron Transport, Fmn-binding Protein, Chain A"/>
    <property type="match status" value="1"/>
</dbReference>
<dbReference type="EMBL" id="JBHSPX010000007">
    <property type="protein sequence ID" value="MFC6065401.1"/>
    <property type="molecule type" value="Genomic_DNA"/>
</dbReference>
<evidence type="ECO:0000256" key="1">
    <source>
        <dbReference type="ARBA" id="ARBA00023002"/>
    </source>
</evidence>
<dbReference type="PANTHER" id="PTHR30466">
    <property type="entry name" value="FLAVIN REDUCTASE"/>
    <property type="match status" value="1"/>
</dbReference>
<dbReference type="SMART" id="SM00903">
    <property type="entry name" value="Flavin_Reduct"/>
    <property type="match status" value="1"/>
</dbReference>
<dbReference type="PANTHER" id="PTHR30466:SF1">
    <property type="entry name" value="FMN REDUCTASE (NADH) RUTF"/>
    <property type="match status" value="1"/>
</dbReference>
<keyword evidence="1 4" id="KW-0560">Oxidoreductase</keyword>
<feature type="domain" description="Flavin reductase like" evidence="3">
    <location>
        <begin position="10"/>
        <end position="155"/>
    </location>
</feature>
<evidence type="ECO:0000256" key="2">
    <source>
        <dbReference type="SAM" id="MobiDB-lite"/>
    </source>
</evidence>
<evidence type="ECO:0000313" key="5">
    <source>
        <dbReference type="Proteomes" id="UP001596139"/>
    </source>
</evidence>
<gene>
    <name evidence="4" type="ORF">ACFP4F_23055</name>
</gene>
<dbReference type="InterPro" id="IPR002563">
    <property type="entry name" value="Flavin_Rdtase-like_dom"/>
</dbReference>
<name>A0ABW1MNM4_9ACTN</name>
<dbReference type="GO" id="GO:0016491">
    <property type="term" value="F:oxidoreductase activity"/>
    <property type="evidence" value="ECO:0007669"/>
    <property type="project" value="UniProtKB-KW"/>
</dbReference>
<dbReference type="InterPro" id="IPR012349">
    <property type="entry name" value="Split_barrel_FMN-bd"/>
</dbReference>
<keyword evidence="5" id="KW-1185">Reference proteome</keyword>
<dbReference type="SUPFAM" id="SSF50475">
    <property type="entry name" value="FMN-binding split barrel"/>
    <property type="match status" value="1"/>
</dbReference>
<feature type="region of interest" description="Disordered" evidence="2">
    <location>
        <begin position="159"/>
        <end position="182"/>
    </location>
</feature>
<feature type="compositionally biased region" description="Polar residues" evidence="2">
    <location>
        <begin position="173"/>
        <end position="182"/>
    </location>
</feature>
<protein>
    <submittedName>
        <fullName evidence="4">Flavin reductase family protein</fullName>
        <ecNumber evidence="4">1.5.1.-</ecNumber>
    </submittedName>
</protein>
<dbReference type="EC" id="1.5.1.-" evidence="4"/>
<reference evidence="5" key="1">
    <citation type="journal article" date="2019" name="Int. J. Syst. Evol. Microbiol.">
        <title>The Global Catalogue of Microorganisms (GCM) 10K type strain sequencing project: providing services to taxonomists for standard genome sequencing and annotation.</title>
        <authorList>
            <consortium name="The Broad Institute Genomics Platform"/>
            <consortium name="The Broad Institute Genome Sequencing Center for Infectious Disease"/>
            <person name="Wu L."/>
            <person name="Ma J."/>
        </authorList>
    </citation>
    <scope>NUCLEOTIDE SEQUENCE [LARGE SCALE GENOMIC DNA]</scope>
    <source>
        <strain evidence="5">CGMCC 1.15180</strain>
    </source>
</reference>
<dbReference type="InterPro" id="IPR050268">
    <property type="entry name" value="NADH-dep_flavin_reductase"/>
</dbReference>
<comment type="caution">
    <text evidence="4">The sequence shown here is derived from an EMBL/GenBank/DDBJ whole genome shotgun (WGS) entry which is preliminary data.</text>
</comment>
<evidence type="ECO:0000313" key="4">
    <source>
        <dbReference type="EMBL" id="MFC6065401.1"/>
    </source>
</evidence>
<dbReference type="RefSeq" id="WP_051862364.1">
    <property type="nucleotide sequence ID" value="NZ_JBHSPX010000007.1"/>
</dbReference>
<organism evidence="4 5">
    <name type="scientific">Streptomyces ochraceiscleroticus</name>
    <dbReference type="NCBI Taxonomy" id="47761"/>
    <lineage>
        <taxon>Bacteria</taxon>
        <taxon>Bacillati</taxon>
        <taxon>Actinomycetota</taxon>
        <taxon>Actinomycetes</taxon>
        <taxon>Kitasatosporales</taxon>
        <taxon>Streptomycetaceae</taxon>
        <taxon>Streptomyces</taxon>
    </lineage>
</organism>